<comment type="caution">
    <text evidence="2">The sequence shown here is derived from an EMBL/GenBank/DDBJ whole genome shotgun (WGS) entry which is preliminary data.</text>
</comment>
<feature type="region of interest" description="Disordered" evidence="1">
    <location>
        <begin position="412"/>
        <end position="514"/>
    </location>
</feature>
<keyword evidence="3" id="KW-1185">Reference proteome</keyword>
<feature type="compositionally biased region" description="Low complexity" evidence="1">
    <location>
        <begin position="485"/>
        <end position="501"/>
    </location>
</feature>
<sequence>MECDVDHSMIEKQKMKVKIPVYHPVDWFQLVRGTGRKTPFEVHEMKHEKFLDFAGLFRTGLWLQYRKDLGHVNYKYSHAVAPFKTMSFRRRGKVPFTQILQRYNSIVPISAEKKKDILHSLPQVPPIFHTFYLNLVTSDHVRDRDPDLLDKVHRTSEIQCAHFSDRFAANGSGIRWKVAYLVGDRLERRKENLLVHRVLGTRSWKCTGRNRLWDTEASSPGNGLETVWKAGGEVRMGDGIGGWKEKNFGPISGREENETLFSIELRVVAGVSLARGWKGLLFGEDAPVLATRSHGTGETTVVYVLISGIMLARLQEGNAARVGEVAASLLRGVRESALARARVCVRVCVRPQYSAASVPGTSGSLLLGECQAHLAIRAGSPKRCHRSRIWRVGRARKQDHVASGEKLTCEDKTPFRHHCNSTREDLASSRGGWEGERKKKSKRSEQGKGASKEILRIEMGPSAEARETEQPPSPLTNSGPGIFFPPSRSCSSTSTPAAPSPTGGGGGTQLPVPLTRRGAGELKLQGKSLPGEVARLQMACLNCSVLIPLLYHPSSLPTPSLNPLPHDPLREAFVGVQGPAVAERLACSPPTKANRVYYPARVTPGFSYVGIVPDDAAGRRVFSGISRFPRPFIPALLHTHP</sequence>
<evidence type="ECO:0000313" key="2">
    <source>
        <dbReference type="EMBL" id="KAJ8888404.1"/>
    </source>
</evidence>
<proteinExistence type="predicted"/>
<organism evidence="2 3">
    <name type="scientific">Dryococelus australis</name>
    <dbReference type="NCBI Taxonomy" id="614101"/>
    <lineage>
        <taxon>Eukaryota</taxon>
        <taxon>Metazoa</taxon>
        <taxon>Ecdysozoa</taxon>
        <taxon>Arthropoda</taxon>
        <taxon>Hexapoda</taxon>
        <taxon>Insecta</taxon>
        <taxon>Pterygota</taxon>
        <taxon>Neoptera</taxon>
        <taxon>Polyneoptera</taxon>
        <taxon>Phasmatodea</taxon>
        <taxon>Verophasmatodea</taxon>
        <taxon>Anareolatae</taxon>
        <taxon>Phasmatidae</taxon>
        <taxon>Eurycanthinae</taxon>
        <taxon>Dryococelus</taxon>
    </lineage>
</organism>
<evidence type="ECO:0000313" key="3">
    <source>
        <dbReference type="Proteomes" id="UP001159363"/>
    </source>
</evidence>
<reference evidence="2 3" key="1">
    <citation type="submission" date="2023-02" db="EMBL/GenBank/DDBJ databases">
        <title>LHISI_Scaffold_Assembly.</title>
        <authorList>
            <person name="Stuart O.P."/>
            <person name="Cleave R."/>
            <person name="Magrath M.J.L."/>
            <person name="Mikheyev A.S."/>
        </authorList>
    </citation>
    <scope>NUCLEOTIDE SEQUENCE [LARGE SCALE GENOMIC DNA]</scope>
    <source>
        <strain evidence="2">Daus_M_001</strain>
        <tissue evidence="2">Leg muscle</tissue>
    </source>
</reference>
<feature type="compositionally biased region" description="Basic and acidic residues" evidence="1">
    <location>
        <begin position="421"/>
        <end position="456"/>
    </location>
</feature>
<gene>
    <name evidence="2" type="ORF">PR048_007894</name>
</gene>
<dbReference type="Proteomes" id="UP001159363">
    <property type="component" value="Chromosome 3"/>
</dbReference>
<evidence type="ECO:0000256" key="1">
    <source>
        <dbReference type="SAM" id="MobiDB-lite"/>
    </source>
</evidence>
<dbReference type="EMBL" id="JARBHB010000003">
    <property type="protein sequence ID" value="KAJ8888404.1"/>
    <property type="molecule type" value="Genomic_DNA"/>
</dbReference>
<accession>A0ABQ9HVJ1</accession>
<protein>
    <submittedName>
        <fullName evidence="2">Uncharacterized protein</fullName>
    </submittedName>
</protein>
<name>A0ABQ9HVJ1_9NEOP</name>